<feature type="region of interest" description="Disordered" evidence="1">
    <location>
        <begin position="179"/>
        <end position="218"/>
    </location>
</feature>
<feature type="compositionally biased region" description="Basic and acidic residues" evidence="1">
    <location>
        <begin position="199"/>
        <end position="218"/>
    </location>
</feature>
<feature type="region of interest" description="Disordered" evidence="1">
    <location>
        <begin position="1"/>
        <end position="117"/>
    </location>
</feature>
<evidence type="ECO:0000313" key="3">
    <source>
        <dbReference type="Proteomes" id="UP001305779"/>
    </source>
</evidence>
<evidence type="ECO:0000256" key="1">
    <source>
        <dbReference type="SAM" id="MobiDB-lite"/>
    </source>
</evidence>
<name>A0ABR0EL86_ZASCE</name>
<dbReference type="Proteomes" id="UP001305779">
    <property type="component" value="Unassembled WGS sequence"/>
</dbReference>
<comment type="caution">
    <text evidence="2">The sequence shown here is derived from an EMBL/GenBank/DDBJ whole genome shotgun (WGS) entry which is preliminary data.</text>
</comment>
<organism evidence="2 3">
    <name type="scientific">Zasmidium cellare</name>
    <name type="common">Wine cellar mold</name>
    <name type="synonym">Racodium cellare</name>
    <dbReference type="NCBI Taxonomy" id="395010"/>
    <lineage>
        <taxon>Eukaryota</taxon>
        <taxon>Fungi</taxon>
        <taxon>Dikarya</taxon>
        <taxon>Ascomycota</taxon>
        <taxon>Pezizomycotina</taxon>
        <taxon>Dothideomycetes</taxon>
        <taxon>Dothideomycetidae</taxon>
        <taxon>Mycosphaerellales</taxon>
        <taxon>Mycosphaerellaceae</taxon>
        <taxon>Zasmidium</taxon>
    </lineage>
</organism>
<sequence>MSQPPQMPHRSRLKRVKSLGEKFTLPSALKPRNSTTSLGHRQHAYAPYPAEPPRRPRAPILEPESSPAPPPAPSVVEVPPPPRRPIRAPDPEGNNFDAEAQAEQLENQPMPPPRQELHKRVSFDDRQEYHEYEDEQQHQPTAYAQPIYQGQPHPQANYPMEAGQVSGYWQMDLAMLRQPPPARRESSLNPLHLTMATRRPIDRPLKSQVEEMPKALDK</sequence>
<accession>A0ABR0EL86</accession>
<feature type="region of interest" description="Disordered" evidence="1">
    <location>
        <begin position="130"/>
        <end position="159"/>
    </location>
</feature>
<proteinExistence type="predicted"/>
<gene>
    <name evidence="2" type="ORF">PRZ48_007826</name>
</gene>
<evidence type="ECO:0000313" key="2">
    <source>
        <dbReference type="EMBL" id="KAK4502015.1"/>
    </source>
</evidence>
<keyword evidence="3" id="KW-1185">Reference proteome</keyword>
<feature type="compositionally biased region" description="Pro residues" evidence="1">
    <location>
        <begin position="66"/>
        <end position="83"/>
    </location>
</feature>
<reference evidence="2 3" key="1">
    <citation type="journal article" date="2023" name="G3 (Bethesda)">
        <title>A chromosome-level genome assembly of Zasmidium syzygii isolated from banana leaves.</title>
        <authorList>
            <person name="van Westerhoven A.C."/>
            <person name="Mehrabi R."/>
            <person name="Talebi R."/>
            <person name="Steentjes M.B.F."/>
            <person name="Corcolon B."/>
            <person name="Chong P.A."/>
            <person name="Kema G.H.J."/>
            <person name="Seidl M.F."/>
        </authorList>
    </citation>
    <scope>NUCLEOTIDE SEQUENCE [LARGE SCALE GENOMIC DNA]</scope>
    <source>
        <strain evidence="2 3">P124</strain>
    </source>
</reference>
<protein>
    <submittedName>
        <fullName evidence="2">Uncharacterized protein</fullName>
    </submittedName>
</protein>
<dbReference type="EMBL" id="JAXOVC010000005">
    <property type="protein sequence ID" value="KAK4502015.1"/>
    <property type="molecule type" value="Genomic_DNA"/>
</dbReference>